<gene>
    <name evidence="1" type="ORF">IAD19_07265</name>
</gene>
<protein>
    <submittedName>
        <fullName evidence="1">Transcriptional regulator</fullName>
    </submittedName>
</protein>
<reference evidence="1" key="2">
    <citation type="journal article" date="2021" name="PeerJ">
        <title>Extensive microbial diversity within the chicken gut microbiome revealed by metagenomics and culture.</title>
        <authorList>
            <person name="Gilroy R."/>
            <person name="Ravi A."/>
            <person name="Getino M."/>
            <person name="Pursley I."/>
            <person name="Horton D.L."/>
            <person name="Alikhan N.F."/>
            <person name="Baker D."/>
            <person name="Gharbi K."/>
            <person name="Hall N."/>
            <person name="Watson M."/>
            <person name="Adriaenssens E.M."/>
            <person name="Foster-Nyarko E."/>
            <person name="Jarju S."/>
            <person name="Secka A."/>
            <person name="Antonio M."/>
            <person name="Oren A."/>
            <person name="Chaudhuri R.R."/>
            <person name="La Ragione R."/>
            <person name="Hildebrand F."/>
            <person name="Pallen M.J."/>
        </authorList>
    </citation>
    <scope>NUCLEOTIDE SEQUENCE</scope>
    <source>
        <strain evidence="1">4509</strain>
    </source>
</reference>
<comment type="caution">
    <text evidence="1">The sequence shown here is derived from an EMBL/GenBank/DDBJ whole genome shotgun (WGS) entry which is preliminary data.</text>
</comment>
<accession>A0A9D1IR45</accession>
<dbReference type="Gene3D" id="1.25.40.10">
    <property type="entry name" value="Tetratricopeptide repeat domain"/>
    <property type="match status" value="1"/>
</dbReference>
<organism evidence="1 2">
    <name type="scientific">Candidatus Egerieicola faecale</name>
    <dbReference type="NCBI Taxonomy" id="2840774"/>
    <lineage>
        <taxon>Bacteria</taxon>
        <taxon>Bacillati</taxon>
        <taxon>Bacillota</taxon>
        <taxon>Clostridia</taxon>
        <taxon>Eubacteriales</taxon>
        <taxon>Oscillospiraceae</taxon>
        <taxon>Oscillospiraceae incertae sedis</taxon>
        <taxon>Candidatus Egerieicola</taxon>
    </lineage>
</organism>
<dbReference type="AlphaFoldDB" id="A0A9D1IR45"/>
<dbReference type="InterPro" id="IPR011990">
    <property type="entry name" value="TPR-like_helical_dom_sf"/>
</dbReference>
<reference evidence="1" key="1">
    <citation type="submission" date="2020-10" db="EMBL/GenBank/DDBJ databases">
        <authorList>
            <person name="Gilroy R."/>
        </authorList>
    </citation>
    <scope>NUCLEOTIDE SEQUENCE</scope>
    <source>
        <strain evidence="1">4509</strain>
    </source>
</reference>
<proteinExistence type="predicted"/>
<dbReference type="Proteomes" id="UP000824082">
    <property type="component" value="Unassembled WGS sequence"/>
</dbReference>
<dbReference type="EMBL" id="DVMX01000138">
    <property type="protein sequence ID" value="HIU42335.1"/>
    <property type="molecule type" value="Genomic_DNA"/>
</dbReference>
<sequence>MEELLAYRPQLTREEIRTVYRRLSAAFSSQPLEQVLEQCRQLAKEYYSCFPLLFQLGSLYVNHTHLASGPEQVKEMLQQAMKLFVRVKNQSREIGLIKQARNMEAYCLLNLGHTKQARCLLEPLELSTPSAESLLASAYHMEGNQVKAQEILQAGIFQDVVGLINLLASYLSYSQTADELEETWKRIQLFIDGFQLKSLHPGLILPLYPAAAVQHLKLGQQEQALDRLEEFTQLATSDIYPLKLHGDQFFTLLDHWLESTLELGNGLPRDEAVIRKSIAQSLTAHPAFASLAQEPRFAGMIARLKASQERSS</sequence>
<evidence type="ECO:0000313" key="2">
    <source>
        <dbReference type="Proteomes" id="UP000824082"/>
    </source>
</evidence>
<name>A0A9D1IR45_9FIRM</name>
<evidence type="ECO:0000313" key="1">
    <source>
        <dbReference type="EMBL" id="HIU42335.1"/>
    </source>
</evidence>